<dbReference type="EMBL" id="JAQOWY010001018">
    <property type="protein sequence ID" value="KAK1837774.1"/>
    <property type="molecule type" value="Genomic_DNA"/>
</dbReference>
<gene>
    <name evidence="1" type="ORF">CCHR01_19605</name>
</gene>
<proteinExistence type="predicted"/>
<dbReference type="Proteomes" id="UP001243330">
    <property type="component" value="Unassembled WGS sequence"/>
</dbReference>
<comment type="caution">
    <text evidence="1">The sequence shown here is derived from an EMBL/GenBank/DDBJ whole genome shotgun (WGS) entry which is preliminary data.</text>
</comment>
<keyword evidence="2" id="KW-1185">Reference proteome</keyword>
<evidence type="ECO:0000313" key="2">
    <source>
        <dbReference type="Proteomes" id="UP001243330"/>
    </source>
</evidence>
<protein>
    <submittedName>
        <fullName evidence="1">Uncharacterized protein</fullName>
    </submittedName>
</protein>
<reference evidence="1" key="1">
    <citation type="submission" date="2023-01" db="EMBL/GenBank/DDBJ databases">
        <title>Colletotrichum chrysophilum M932 genome sequence.</title>
        <authorList>
            <person name="Baroncelli R."/>
        </authorList>
    </citation>
    <scope>NUCLEOTIDE SEQUENCE</scope>
    <source>
        <strain evidence="1">M932</strain>
    </source>
</reference>
<sequence length="47" mass="5126">MPQRKLQISQTPPPQLDCCLFCPSRPHAAVYDAAAATSPTSIRRCTP</sequence>
<accession>A0AAD8ZYP4</accession>
<organism evidence="1 2">
    <name type="scientific">Colletotrichum chrysophilum</name>
    <dbReference type="NCBI Taxonomy" id="1836956"/>
    <lineage>
        <taxon>Eukaryota</taxon>
        <taxon>Fungi</taxon>
        <taxon>Dikarya</taxon>
        <taxon>Ascomycota</taxon>
        <taxon>Pezizomycotina</taxon>
        <taxon>Sordariomycetes</taxon>
        <taxon>Hypocreomycetidae</taxon>
        <taxon>Glomerellales</taxon>
        <taxon>Glomerellaceae</taxon>
        <taxon>Colletotrichum</taxon>
        <taxon>Colletotrichum gloeosporioides species complex</taxon>
    </lineage>
</organism>
<name>A0AAD8ZYP4_9PEZI</name>
<dbReference type="AlphaFoldDB" id="A0AAD8ZYP4"/>
<evidence type="ECO:0000313" key="1">
    <source>
        <dbReference type="EMBL" id="KAK1837774.1"/>
    </source>
</evidence>